<reference evidence="9 10" key="1">
    <citation type="submission" date="2019-08" db="EMBL/GenBank/DDBJ databases">
        <title>Genome of Vicingus serpentipes NCIMB 15042.</title>
        <authorList>
            <person name="Bowman J.P."/>
        </authorList>
    </citation>
    <scope>NUCLEOTIDE SEQUENCE [LARGE SCALE GENOMIC DNA]</scope>
    <source>
        <strain evidence="9 10">NCIMB 15042</strain>
    </source>
</reference>
<dbReference type="PIRSF" id="PIRSF016636">
    <property type="entry name" value="AlgI_DltB"/>
    <property type="match status" value="1"/>
</dbReference>
<evidence type="ECO:0000313" key="10">
    <source>
        <dbReference type="Proteomes" id="UP000321721"/>
    </source>
</evidence>
<keyword evidence="3 7" id="KW-1003">Cell membrane</keyword>
<organism evidence="9 10">
    <name type="scientific">Vicingus serpentipes</name>
    <dbReference type="NCBI Taxonomy" id="1926625"/>
    <lineage>
        <taxon>Bacteria</taxon>
        <taxon>Pseudomonadati</taxon>
        <taxon>Bacteroidota</taxon>
        <taxon>Flavobacteriia</taxon>
        <taxon>Flavobacteriales</taxon>
        <taxon>Vicingaceae</taxon>
        <taxon>Vicingus</taxon>
    </lineage>
</organism>
<evidence type="ECO:0000313" key="9">
    <source>
        <dbReference type="EMBL" id="TXB65404.1"/>
    </source>
</evidence>
<dbReference type="GO" id="GO:0005886">
    <property type="term" value="C:plasma membrane"/>
    <property type="evidence" value="ECO:0007669"/>
    <property type="project" value="UniProtKB-SubCell"/>
</dbReference>
<dbReference type="InterPro" id="IPR028362">
    <property type="entry name" value="AlgI"/>
</dbReference>
<dbReference type="PIRSF" id="PIRSF500217">
    <property type="entry name" value="AlgI"/>
    <property type="match status" value="1"/>
</dbReference>
<feature type="transmembrane region" description="Helical" evidence="8">
    <location>
        <begin position="184"/>
        <end position="203"/>
    </location>
</feature>
<feature type="transmembrane region" description="Helical" evidence="8">
    <location>
        <begin position="6"/>
        <end position="23"/>
    </location>
</feature>
<dbReference type="PANTHER" id="PTHR13285">
    <property type="entry name" value="ACYLTRANSFERASE"/>
    <property type="match status" value="1"/>
</dbReference>
<keyword evidence="4 8" id="KW-0812">Transmembrane</keyword>
<keyword evidence="7" id="KW-0808">Transferase</keyword>
<feature type="transmembrane region" description="Helical" evidence="8">
    <location>
        <begin position="401"/>
        <end position="422"/>
    </location>
</feature>
<dbReference type="EMBL" id="VOOS01000003">
    <property type="protein sequence ID" value="TXB65404.1"/>
    <property type="molecule type" value="Genomic_DNA"/>
</dbReference>
<keyword evidence="6 7" id="KW-0472">Membrane</keyword>
<feature type="transmembrane region" description="Helical" evidence="8">
    <location>
        <begin position="72"/>
        <end position="95"/>
    </location>
</feature>
<dbReference type="RefSeq" id="WP_147100406.1">
    <property type="nucleotide sequence ID" value="NZ_VOOS01000003.1"/>
</dbReference>
<feature type="transmembrane region" description="Helical" evidence="8">
    <location>
        <begin position="209"/>
        <end position="232"/>
    </location>
</feature>
<evidence type="ECO:0000256" key="2">
    <source>
        <dbReference type="ARBA" id="ARBA00010323"/>
    </source>
</evidence>
<dbReference type="AlphaFoldDB" id="A0A5C6RTV5"/>
<protein>
    <submittedName>
        <fullName evidence="9">MBOAT family protein</fullName>
    </submittedName>
</protein>
<evidence type="ECO:0000256" key="8">
    <source>
        <dbReference type="SAM" id="Phobius"/>
    </source>
</evidence>
<sequence>MVFSSIIFLLYFAPIFFLVYYLIPQKLKNSWIIFSSLLFYWWGAPSFIFILILSCVLDYICALFYLKYNLKFIYYIGILSNVGLLLYFKYYNFFIENFLTYTSSNETFLRVALPIGISFLTFQKISYLVDLKRSNGELQVNFSKYLLYVVLFPQLIAGPIVRFKEISNQITDRFKTINYNTVYLGLRRFIIGLGKKILIANVLGETVDAIFILPITELSTFAVLLGLTAYSFQIYFDFSGYSDMAIGLGKMMGFTFPENFNFPYIAKNITEFWKRWHITLSNWMRDYLYIPLGGNQKSEVRTYFNLILVFLISGFWHGASWNFIVWGAYHGIFLVLERLFLSKLTSKLPSFITILSTFVIVSLGWLLFRVDNLSQALNYIQAINNTDLQMNNWSELFTNKFYFTLFTAALLSFIGAFFEVQLNNHLSSMPSNKIKIVGSFVSIMCLFLLSLGELFASGFNPFIYFKF</sequence>
<evidence type="ECO:0000256" key="1">
    <source>
        <dbReference type="ARBA" id="ARBA00004651"/>
    </source>
</evidence>
<dbReference type="Pfam" id="PF03062">
    <property type="entry name" value="MBOAT"/>
    <property type="match status" value="1"/>
</dbReference>
<evidence type="ECO:0000256" key="7">
    <source>
        <dbReference type="PIRNR" id="PIRNR016636"/>
    </source>
</evidence>
<keyword evidence="5 8" id="KW-1133">Transmembrane helix</keyword>
<dbReference type="GO" id="GO:0016746">
    <property type="term" value="F:acyltransferase activity"/>
    <property type="evidence" value="ECO:0007669"/>
    <property type="project" value="UniProtKB-KW"/>
</dbReference>
<accession>A0A5C6RTV5</accession>
<evidence type="ECO:0000256" key="6">
    <source>
        <dbReference type="ARBA" id="ARBA00023136"/>
    </source>
</evidence>
<feature type="transmembrane region" description="Helical" evidence="8">
    <location>
        <begin position="145"/>
        <end position="163"/>
    </location>
</feature>
<dbReference type="InterPro" id="IPR051085">
    <property type="entry name" value="MB_O-acyltransferase"/>
</dbReference>
<evidence type="ECO:0000256" key="4">
    <source>
        <dbReference type="ARBA" id="ARBA00022692"/>
    </source>
</evidence>
<dbReference type="InterPro" id="IPR024194">
    <property type="entry name" value="Ac/AlaTfrase_AlgI/DltB"/>
</dbReference>
<evidence type="ECO:0000256" key="3">
    <source>
        <dbReference type="ARBA" id="ARBA00022475"/>
    </source>
</evidence>
<keyword evidence="10" id="KW-1185">Reference proteome</keyword>
<keyword evidence="7" id="KW-0012">Acyltransferase</keyword>
<feature type="transmembrane region" description="Helical" evidence="8">
    <location>
        <begin position="434"/>
        <end position="456"/>
    </location>
</feature>
<evidence type="ECO:0000256" key="5">
    <source>
        <dbReference type="ARBA" id="ARBA00022989"/>
    </source>
</evidence>
<feature type="transmembrane region" description="Helical" evidence="8">
    <location>
        <begin position="300"/>
        <end position="317"/>
    </location>
</feature>
<feature type="transmembrane region" description="Helical" evidence="8">
    <location>
        <begin position="348"/>
        <end position="368"/>
    </location>
</feature>
<comment type="caution">
    <text evidence="9">The sequence shown here is derived from an EMBL/GenBank/DDBJ whole genome shotgun (WGS) entry which is preliminary data.</text>
</comment>
<comment type="similarity">
    <text evidence="2 7">Belongs to the membrane-bound acyltransferase family.</text>
</comment>
<dbReference type="PANTHER" id="PTHR13285:SF18">
    <property type="entry name" value="PROTEIN-CYSTEINE N-PALMITOYLTRANSFERASE RASP"/>
    <property type="match status" value="1"/>
</dbReference>
<dbReference type="InterPro" id="IPR004299">
    <property type="entry name" value="MBOAT_fam"/>
</dbReference>
<feature type="transmembrane region" description="Helical" evidence="8">
    <location>
        <begin position="107"/>
        <end position="125"/>
    </location>
</feature>
<proteinExistence type="inferred from homology"/>
<dbReference type="GO" id="GO:0042121">
    <property type="term" value="P:alginic acid biosynthetic process"/>
    <property type="evidence" value="ECO:0007669"/>
    <property type="project" value="InterPro"/>
</dbReference>
<comment type="subcellular location">
    <subcellularLocation>
        <location evidence="1">Cell membrane</location>
        <topology evidence="1">Multi-pass membrane protein</topology>
    </subcellularLocation>
</comment>
<name>A0A5C6RTV5_9FLAO</name>
<gene>
    <name evidence="9" type="ORF">FRY74_08250</name>
</gene>
<dbReference type="OrthoDB" id="9805788at2"/>
<dbReference type="Proteomes" id="UP000321721">
    <property type="component" value="Unassembled WGS sequence"/>
</dbReference>